<evidence type="ECO:0000313" key="1">
    <source>
        <dbReference type="EMBL" id="GAA0334124.1"/>
    </source>
</evidence>
<dbReference type="EMBL" id="BAAABW010000002">
    <property type="protein sequence ID" value="GAA0334124.1"/>
    <property type="molecule type" value="Genomic_DNA"/>
</dbReference>
<proteinExistence type="predicted"/>
<keyword evidence="2" id="KW-1185">Reference proteome</keyword>
<gene>
    <name evidence="1" type="ORF">GCM10010319_07630</name>
</gene>
<sequence>MAVGAGRFAVVLAVAVAVVTETHRAHVPSYVFAAVAPAYDGSGAKRFWGEEYEGV</sequence>
<comment type="caution">
    <text evidence="1">The sequence shown here is derived from an EMBL/GenBank/DDBJ whole genome shotgun (WGS) entry which is preliminary data.</text>
</comment>
<name>A0ABP3G2Z2_9ACTN</name>
<evidence type="ECO:0000313" key="2">
    <source>
        <dbReference type="Proteomes" id="UP001500063"/>
    </source>
</evidence>
<dbReference type="Proteomes" id="UP001500063">
    <property type="component" value="Unassembled WGS sequence"/>
</dbReference>
<reference evidence="2" key="1">
    <citation type="journal article" date="2019" name="Int. J. Syst. Evol. Microbiol.">
        <title>The Global Catalogue of Microorganisms (GCM) 10K type strain sequencing project: providing services to taxonomists for standard genome sequencing and annotation.</title>
        <authorList>
            <consortium name="The Broad Institute Genomics Platform"/>
            <consortium name="The Broad Institute Genome Sequencing Center for Infectious Disease"/>
            <person name="Wu L."/>
            <person name="Ma J."/>
        </authorList>
    </citation>
    <scope>NUCLEOTIDE SEQUENCE [LARGE SCALE GENOMIC DNA]</scope>
    <source>
        <strain evidence="2">JCM 4565</strain>
    </source>
</reference>
<organism evidence="1 2">
    <name type="scientific">Streptomyces blastmyceticus</name>
    <dbReference type="NCBI Taxonomy" id="68180"/>
    <lineage>
        <taxon>Bacteria</taxon>
        <taxon>Bacillati</taxon>
        <taxon>Actinomycetota</taxon>
        <taxon>Actinomycetes</taxon>
        <taxon>Kitasatosporales</taxon>
        <taxon>Streptomycetaceae</taxon>
        <taxon>Streptomyces</taxon>
    </lineage>
</organism>
<protein>
    <submittedName>
        <fullName evidence="1">Uncharacterized protein</fullName>
    </submittedName>
</protein>
<accession>A0ABP3G2Z2</accession>